<protein>
    <submittedName>
        <fullName evidence="1">Uncharacterized protein</fullName>
    </submittedName>
</protein>
<dbReference type="Pfam" id="PF03140">
    <property type="entry name" value="DUF247"/>
    <property type="match status" value="1"/>
</dbReference>
<sequence length="73" mass="8423">MDGGLICCENDIKLLEKEGIIVNMEKKSREELLNMFKTISKGAEYMDRSYEIICGSLNMYRSVDVTIVRLKEN</sequence>
<evidence type="ECO:0000313" key="2">
    <source>
        <dbReference type="Proteomes" id="UP000257109"/>
    </source>
</evidence>
<dbReference type="EMBL" id="QJKJ01005527">
    <property type="protein sequence ID" value="RDX89940.1"/>
    <property type="molecule type" value="Genomic_DNA"/>
</dbReference>
<dbReference type="Proteomes" id="UP000257109">
    <property type="component" value="Unassembled WGS sequence"/>
</dbReference>
<accession>A0A371GHF1</accession>
<reference evidence="1" key="1">
    <citation type="submission" date="2018-05" db="EMBL/GenBank/DDBJ databases">
        <title>Draft genome of Mucuna pruriens seed.</title>
        <authorList>
            <person name="Nnadi N.E."/>
            <person name="Vos R."/>
            <person name="Hasami M.H."/>
            <person name="Devisetty U.K."/>
            <person name="Aguiy J.C."/>
        </authorList>
    </citation>
    <scope>NUCLEOTIDE SEQUENCE [LARGE SCALE GENOMIC DNA]</scope>
    <source>
        <strain evidence="1">JCA_2017</strain>
    </source>
</reference>
<name>A0A371GHF1_MUCPR</name>
<dbReference type="InterPro" id="IPR004158">
    <property type="entry name" value="DUF247_pln"/>
</dbReference>
<proteinExistence type="predicted"/>
<gene>
    <name evidence="1" type="ORF">CR513_28265</name>
</gene>
<evidence type="ECO:0000313" key="1">
    <source>
        <dbReference type="EMBL" id="RDX89940.1"/>
    </source>
</evidence>
<keyword evidence="2" id="KW-1185">Reference proteome</keyword>
<organism evidence="1 2">
    <name type="scientific">Mucuna pruriens</name>
    <name type="common">Velvet bean</name>
    <name type="synonym">Dolichos pruriens</name>
    <dbReference type="NCBI Taxonomy" id="157652"/>
    <lineage>
        <taxon>Eukaryota</taxon>
        <taxon>Viridiplantae</taxon>
        <taxon>Streptophyta</taxon>
        <taxon>Embryophyta</taxon>
        <taxon>Tracheophyta</taxon>
        <taxon>Spermatophyta</taxon>
        <taxon>Magnoliopsida</taxon>
        <taxon>eudicotyledons</taxon>
        <taxon>Gunneridae</taxon>
        <taxon>Pentapetalae</taxon>
        <taxon>rosids</taxon>
        <taxon>fabids</taxon>
        <taxon>Fabales</taxon>
        <taxon>Fabaceae</taxon>
        <taxon>Papilionoideae</taxon>
        <taxon>50 kb inversion clade</taxon>
        <taxon>NPAAA clade</taxon>
        <taxon>indigoferoid/millettioid clade</taxon>
        <taxon>Phaseoleae</taxon>
        <taxon>Mucuna</taxon>
    </lineage>
</organism>
<comment type="caution">
    <text evidence="1">The sequence shown here is derived from an EMBL/GenBank/DDBJ whole genome shotgun (WGS) entry which is preliminary data.</text>
</comment>
<feature type="non-terminal residue" evidence="1">
    <location>
        <position position="1"/>
    </location>
</feature>
<dbReference type="AlphaFoldDB" id="A0A371GHF1"/>